<dbReference type="InterPro" id="IPR036436">
    <property type="entry name" value="Disintegrin_dom_sf"/>
</dbReference>
<feature type="signal peptide" evidence="14">
    <location>
        <begin position="1"/>
        <end position="30"/>
    </location>
</feature>
<dbReference type="GO" id="GO:0042734">
    <property type="term" value="C:presynaptic membrane"/>
    <property type="evidence" value="ECO:0007669"/>
    <property type="project" value="TreeGrafter"/>
</dbReference>
<reference evidence="18" key="1">
    <citation type="journal article" date="2006" name="Science">
        <title>Ancient noncoding elements conserved in the human genome.</title>
        <authorList>
            <person name="Venkatesh B."/>
            <person name="Kirkness E.F."/>
            <person name="Loh Y.H."/>
            <person name="Halpern A.L."/>
            <person name="Lee A.P."/>
            <person name="Johnson J."/>
            <person name="Dandona N."/>
            <person name="Viswanathan L.D."/>
            <person name="Tay A."/>
            <person name="Venter J.C."/>
            <person name="Strausberg R.L."/>
            <person name="Brenner S."/>
        </authorList>
    </citation>
    <scope>NUCLEOTIDE SEQUENCE [LARGE SCALE GENOMIC DNA]</scope>
</reference>
<dbReference type="PANTHER" id="PTHR11905:SF13">
    <property type="entry name" value="DISINTEGRIN AND METALLOPROTEINASE DOMAIN-CONTAINING PROTEIN 23"/>
    <property type="match status" value="1"/>
</dbReference>
<keyword evidence="6 13" id="KW-0472">Membrane</keyword>
<keyword evidence="3 13" id="KW-0812">Transmembrane</keyword>
<dbReference type="KEGG" id="cmk:103176826"/>
<gene>
    <name evidence="17" type="primary">adam23a</name>
</gene>
<comment type="caution">
    <text evidence="11">Lacks conserved residue(s) required for the propagation of feature annotation.</text>
</comment>
<keyword evidence="8" id="KW-0325">Glycoprotein</keyword>
<dbReference type="SUPFAM" id="SSF55486">
    <property type="entry name" value="Metalloproteases ('zincins'), catalytic domain"/>
    <property type="match status" value="1"/>
</dbReference>
<evidence type="ECO:0000256" key="10">
    <source>
        <dbReference type="PROSITE-ProRule" id="PRU00068"/>
    </source>
</evidence>
<evidence type="ECO:0000256" key="9">
    <source>
        <dbReference type="ARBA" id="ARBA00046288"/>
    </source>
</evidence>
<dbReference type="PROSITE" id="PS00022">
    <property type="entry name" value="EGF_1"/>
    <property type="match status" value="1"/>
</dbReference>
<evidence type="ECO:0000256" key="4">
    <source>
        <dbReference type="ARBA" id="ARBA00022729"/>
    </source>
</evidence>
<feature type="transmembrane region" description="Helical" evidence="13">
    <location>
        <begin position="751"/>
        <end position="774"/>
    </location>
</feature>
<dbReference type="FunFam" id="4.10.70.10:FF:000001">
    <property type="entry name" value="Disintegrin and metalloproteinase domain-containing protein 22"/>
    <property type="match status" value="1"/>
</dbReference>
<evidence type="ECO:0000259" key="15">
    <source>
        <dbReference type="PROSITE" id="PS50214"/>
    </source>
</evidence>
<dbReference type="InterPro" id="IPR001590">
    <property type="entry name" value="Peptidase_M12B"/>
</dbReference>
<dbReference type="InterPro" id="IPR034027">
    <property type="entry name" value="Reprolysin_adamalysin"/>
</dbReference>
<reference evidence="18" key="3">
    <citation type="journal article" date="2014" name="Nature">
        <title>Elephant shark genome provides unique insights into gnathostome evolution.</title>
        <authorList>
            <consortium name="International Elephant Shark Genome Sequencing Consortium"/>
            <person name="Venkatesh B."/>
            <person name="Lee A.P."/>
            <person name="Ravi V."/>
            <person name="Maurya A.K."/>
            <person name="Lian M.M."/>
            <person name="Swann J.B."/>
            <person name="Ohta Y."/>
            <person name="Flajnik M.F."/>
            <person name="Sutoh Y."/>
            <person name="Kasahara M."/>
            <person name="Hoon S."/>
            <person name="Gangu V."/>
            <person name="Roy S.W."/>
            <person name="Irimia M."/>
            <person name="Korzh V."/>
            <person name="Kondrychyn I."/>
            <person name="Lim Z.W."/>
            <person name="Tay B.H."/>
            <person name="Tohari S."/>
            <person name="Kong K.W."/>
            <person name="Ho S."/>
            <person name="Lorente-Galdos B."/>
            <person name="Quilez J."/>
            <person name="Marques-Bonet T."/>
            <person name="Raney B.J."/>
            <person name="Ingham P.W."/>
            <person name="Tay A."/>
            <person name="Hillier L.W."/>
            <person name="Minx P."/>
            <person name="Boehm T."/>
            <person name="Wilson R.K."/>
            <person name="Brenner S."/>
            <person name="Warren W.C."/>
        </authorList>
    </citation>
    <scope>NUCLEOTIDE SEQUENCE [LARGE SCALE GENOMIC DNA]</scope>
</reference>
<dbReference type="InterPro" id="IPR024079">
    <property type="entry name" value="MetalloPept_cat_dom_sf"/>
</dbReference>
<evidence type="ECO:0000313" key="17">
    <source>
        <dbReference type="Ensembl" id="ENSCMIP00000010132.1"/>
    </source>
</evidence>
<dbReference type="GeneID" id="103176826"/>
<dbReference type="SMART" id="SM00608">
    <property type="entry name" value="ACR"/>
    <property type="match status" value="1"/>
</dbReference>
<comment type="subcellular location">
    <subcellularLocation>
        <location evidence="9">Endomembrane system</location>
        <topology evidence="9">Single-pass type I membrane protein</topology>
    </subcellularLocation>
</comment>
<organism evidence="17 18">
    <name type="scientific">Callorhinchus milii</name>
    <name type="common">Ghost shark</name>
    <dbReference type="NCBI Taxonomy" id="7868"/>
    <lineage>
        <taxon>Eukaryota</taxon>
        <taxon>Metazoa</taxon>
        <taxon>Chordata</taxon>
        <taxon>Craniata</taxon>
        <taxon>Vertebrata</taxon>
        <taxon>Chondrichthyes</taxon>
        <taxon>Holocephali</taxon>
        <taxon>Chimaeriformes</taxon>
        <taxon>Callorhinchidae</taxon>
        <taxon>Callorhinchus</taxon>
    </lineage>
</organism>
<dbReference type="OMA" id="ECDCTES"/>
<reference evidence="17" key="4">
    <citation type="submission" date="2025-08" db="UniProtKB">
        <authorList>
            <consortium name="Ensembl"/>
        </authorList>
    </citation>
    <scope>IDENTIFICATION</scope>
</reference>
<dbReference type="GO" id="GO:0004222">
    <property type="term" value="F:metalloendopeptidase activity"/>
    <property type="evidence" value="ECO:0007669"/>
    <property type="project" value="InterPro"/>
</dbReference>
<dbReference type="Pfam" id="PF01562">
    <property type="entry name" value="Pep_M12B_propep"/>
    <property type="match status" value="1"/>
</dbReference>
<evidence type="ECO:0000313" key="18">
    <source>
        <dbReference type="Proteomes" id="UP000314986"/>
    </source>
</evidence>
<evidence type="ECO:0000256" key="2">
    <source>
        <dbReference type="ARBA" id="ARBA00022685"/>
    </source>
</evidence>
<evidence type="ECO:0000256" key="3">
    <source>
        <dbReference type="ARBA" id="ARBA00022692"/>
    </source>
</evidence>
<dbReference type="InterPro" id="IPR000742">
    <property type="entry name" value="EGF"/>
</dbReference>
<dbReference type="InterPro" id="IPR002870">
    <property type="entry name" value="Peptidase_M12B_N"/>
</dbReference>
<evidence type="ECO:0000256" key="8">
    <source>
        <dbReference type="ARBA" id="ARBA00023180"/>
    </source>
</evidence>
<dbReference type="Gene3D" id="3.40.390.10">
    <property type="entry name" value="Collagenase (Catalytic Domain)"/>
    <property type="match status" value="1"/>
</dbReference>
<evidence type="ECO:0000256" key="5">
    <source>
        <dbReference type="ARBA" id="ARBA00022989"/>
    </source>
</evidence>
<dbReference type="CTD" id="794175"/>
<keyword evidence="1" id="KW-0245">EGF-like domain</keyword>
<keyword evidence="4 14" id="KW-0732">Signal</keyword>
<keyword evidence="7 10" id="KW-1015">Disulfide bond</keyword>
<dbReference type="Pfam" id="PF01421">
    <property type="entry name" value="Reprolysin"/>
    <property type="match status" value="1"/>
</dbReference>
<feature type="disulfide bond" evidence="10">
    <location>
        <begin position="518"/>
        <end position="538"/>
    </location>
</feature>
<dbReference type="FunFam" id="3.40.390.10:FF:000014">
    <property type="entry name" value="disintegrin and metalloproteinase domain-containing protein 11"/>
    <property type="match status" value="1"/>
</dbReference>
<dbReference type="Pfam" id="PF08516">
    <property type="entry name" value="ADAM_CR"/>
    <property type="match status" value="1"/>
</dbReference>
<dbReference type="PANTHER" id="PTHR11905">
    <property type="entry name" value="ADAM A DISINTEGRIN AND METALLOPROTEASE DOMAIN"/>
    <property type="match status" value="1"/>
</dbReference>
<protein>
    <submittedName>
        <fullName evidence="17">ADAM metallopeptidase domain 23</fullName>
    </submittedName>
</protein>
<evidence type="ECO:0000256" key="11">
    <source>
        <dbReference type="PROSITE-ProRule" id="PRU00276"/>
    </source>
</evidence>
<dbReference type="Proteomes" id="UP000314986">
    <property type="component" value="Unassembled WGS sequence"/>
</dbReference>
<evidence type="ECO:0000256" key="7">
    <source>
        <dbReference type="ARBA" id="ARBA00023157"/>
    </source>
</evidence>
<keyword evidence="2" id="KW-0165">Cleavage on pair of basic residues</keyword>
<dbReference type="RefSeq" id="XP_007888789.1">
    <property type="nucleotide sequence ID" value="XM_007890598.2"/>
</dbReference>
<dbReference type="SUPFAM" id="SSF57552">
    <property type="entry name" value="Blood coagulation inhibitor (disintegrin)"/>
    <property type="match status" value="1"/>
</dbReference>
<dbReference type="GO" id="GO:0012505">
    <property type="term" value="C:endomembrane system"/>
    <property type="evidence" value="ECO:0007669"/>
    <property type="project" value="UniProtKB-SubCell"/>
</dbReference>
<evidence type="ECO:0000256" key="1">
    <source>
        <dbReference type="ARBA" id="ARBA00022536"/>
    </source>
</evidence>
<sequence>MMNLPGTCCFLERLIALVLCSCLQPFGATAVPHQNQSDGERSASQSGAPTNHSSDAIQREITWPLRLIYYVYDDNESTYHILDTKARYQQKDDQAVHLTHASFQIEAFGSTFILDITLNHNLLSSKYTEIHYEKQKTFLSKGGEHCYYQGQIRGNNKSKVALSTCDGLHGMFDDGNYMYVIEPMSQTHTEGDSARPHILHRMPGLRSMEQHPDSASLSDEQRKANTSWAFLADVPWLRRRRRKRALHRSVFSEMKYLELMIVNDHKMYKLHRSSRAHVNNFAKSVINLIDSIFTEQLNTRVVVVAVETWSDKDKVEVSQDQMQTLWSFSKYRQQYIKQQADTVQLLSGTIFKSSRSSRAFFGGVCSPARGIGVNEYGHVWSMTLILGQSLAQNLGIQWEPNSRRKRKECECPGSWAGCIMEDTGYYHPHKFSKCSIAEYKEFLQRGGGACLFNRPTKLFETTECGNGYVESGEECDCGLRMECFGNCCKKCSLANGAHCSDGPCCNFTCQFFKRGYECRDAVNDCDITEFCPGDSGQCPANLHKRDGYGCDFNKGRCFNGECKTRDNQCKLIWGSKSRGSEKFCYEKLNTEGTEKGNCGKDGDKWLQCSKHDVFCGYLLCASISRVPRIGHIGGDVTPTSFYHQGKLVDCSGGHIIMDDSTDLGYVEDGTPCGPSMMCLDRKCQTIQSFNITNCPIGSLAKVCSGHGICSNEATCICKGTWAGTDCSMYDPKRHVLKKPPEGPRGPSATNLIIGSLAGAILVAAIVLGGTGWGFKNVKKRRHDPSQQGPY</sequence>
<feature type="chain" id="PRO_5021316602" evidence="14">
    <location>
        <begin position="31"/>
        <end position="790"/>
    </location>
</feature>
<dbReference type="PROSITE" id="PS50214">
    <property type="entry name" value="DISINTEGRIN_2"/>
    <property type="match status" value="1"/>
</dbReference>
<proteinExistence type="predicted"/>
<accession>A0A4W3H4P1</accession>
<dbReference type="PROSITE" id="PS50215">
    <property type="entry name" value="ADAM_MEPRO"/>
    <property type="match status" value="1"/>
</dbReference>
<dbReference type="OrthoDB" id="5951731at2759"/>
<name>A0A4W3H4P1_CALMI</name>
<feature type="region of interest" description="Disordered" evidence="12">
    <location>
        <begin position="33"/>
        <end position="54"/>
    </location>
</feature>
<feature type="domain" description="Peptidase M12B" evidence="16">
    <location>
        <begin position="255"/>
        <end position="455"/>
    </location>
</feature>
<dbReference type="GeneTree" id="ENSGT00940000158781"/>
<reference evidence="17" key="5">
    <citation type="submission" date="2025-09" db="UniProtKB">
        <authorList>
            <consortium name="Ensembl"/>
        </authorList>
    </citation>
    <scope>IDENTIFICATION</scope>
</reference>
<evidence type="ECO:0000259" key="16">
    <source>
        <dbReference type="PROSITE" id="PS50215"/>
    </source>
</evidence>
<dbReference type="Ensembl" id="ENSCMIT00000010401.1">
    <property type="protein sequence ID" value="ENSCMIP00000010132.1"/>
    <property type="gene ID" value="ENSCMIG00000005189.1"/>
</dbReference>
<dbReference type="InterPro" id="IPR001762">
    <property type="entry name" value="Disintegrin_dom"/>
</dbReference>
<dbReference type="CDD" id="cd04269">
    <property type="entry name" value="ZnMc_adamalysin_II_like"/>
    <property type="match status" value="1"/>
</dbReference>
<feature type="domain" description="Disintegrin" evidence="15">
    <location>
        <begin position="461"/>
        <end position="546"/>
    </location>
</feature>
<dbReference type="GO" id="GO:0006508">
    <property type="term" value="P:proteolysis"/>
    <property type="evidence" value="ECO:0007669"/>
    <property type="project" value="InterPro"/>
</dbReference>
<reference evidence="18" key="2">
    <citation type="journal article" date="2007" name="PLoS Biol.">
        <title>Survey sequencing and comparative analysis of the elephant shark (Callorhinchus milii) genome.</title>
        <authorList>
            <person name="Venkatesh B."/>
            <person name="Kirkness E.F."/>
            <person name="Loh Y.H."/>
            <person name="Halpern A.L."/>
            <person name="Lee A.P."/>
            <person name="Johnson J."/>
            <person name="Dandona N."/>
            <person name="Viswanathan L.D."/>
            <person name="Tay A."/>
            <person name="Venter J.C."/>
            <person name="Strausberg R.L."/>
            <person name="Brenner S."/>
        </authorList>
    </citation>
    <scope>NUCLEOTIDE SEQUENCE [LARGE SCALE GENOMIC DNA]</scope>
</reference>
<dbReference type="Pfam" id="PF00200">
    <property type="entry name" value="Disintegrin"/>
    <property type="match status" value="1"/>
</dbReference>
<dbReference type="Gene3D" id="4.10.70.10">
    <property type="entry name" value="Disintegrin domain"/>
    <property type="match status" value="1"/>
</dbReference>
<keyword evidence="5 13" id="KW-1133">Transmembrane helix</keyword>
<dbReference type="SMART" id="SM00050">
    <property type="entry name" value="DISIN"/>
    <property type="match status" value="1"/>
</dbReference>
<dbReference type="AlphaFoldDB" id="A0A4W3H4P1"/>
<evidence type="ECO:0000256" key="13">
    <source>
        <dbReference type="SAM" id="Phobius"/>
    </source>
</evidence>
<keyword evidence="18" id="KW-1185">Reference proteome</keyword>
<evidence type="ECO:0000256" key="14">
    <source>
        <dbReference type="SAM" id="SignalP"/>
    </source>
</evidence>
<dbReference type="InterPro" id="IPR006586">
    <property type="entry name" value="ADAM_Cys-rich"/>
</dbReference>
<evidence type="ECO:0000256" key="12">
    <source>
        <dbReference type="SAM" id="MobiDB-lite"/>
    </source>
</evidence>
<evidence type="ECO:0000256" key="6">
    <source>
        <dbReference type="ARBA" id="ARBA00023136"/>
    </source>
</evidence>